<name>A0A084GCA1_PSEDA</name>
<dbReference type="Proteomes" id="UP000028545">
    <property type="component" value="Unassembled WGS sequence"/>
</dbReference>
<dbReference type="GeneID" id="27721412"/>
<dbReference type="HOGENOM" id="CLU_121037_0_0_1"/>
<comment type="caution">
    <text evidence="1">The sequence shown here is derived from an EMBL/GenBank/DDBJ whole genome shotgun (WGS) entry which is preliminary data.</text>
</comment>
<gene>
    <name evidence="1" type="ORF">SAPIO_CDS2340</name>
</gene>
<accession>A0A084GCA1</accession>
<evidence type="ECO:0000313" key="2">
    <source>
        <dbReference type="Proteomes" id="UP000028545"/>
    </source>
</evidence>
<dbReference type="AlphaFoldDB" id="A0A084GCA1"/>
<reference evidence="1 2" key="1">
    <citation type="journal article" date="2014" name="Genome Announc.">
        <title>Draft genome sequence of the pathogenic fungus Scedosporium apiospermum.</title>
        <authorList>
            <person name="Vandeputte P."/>
            <person name="Ghamrawi S."/>
            <person name="Rechenmann M."/>
            <person name="Iltis A."/>
            <person name="Giraud S."/>
            <person name="Fleury M."/>
            <person name="Thornton C."/>
            <person name="Delhaes L."/>
            <person name="Meyer W."/>
            <person name="Papon N."/>
            <person name="Bouchara J.P."/>
        </authorList>
    </citation>
    <scope>NUCLEOTIDE SEQUENCE [LARGE SCALE GENOMIC DNA]</scope>
    <source>
        <strain evidence="1 2">IHEM 14462</strain>
    </source>
</reference>
<proteinExistence type="predicted"/>
<dbReference type="KEGG" id="sapo:SAPIO_CDS2340"/>
<sequence>MAESSPIPIICCGKREEVGRLVIDGLKPEVEVVHFVLAGESGTEIIPPLLLGQLPPSHPELSTIGSGNYSQVPQAVVLGGAFDDESVAALRDAVSRVAGTRKVPWIRQDKEKTKVPVMSPGYIPDVIARSKEAVTKLAKEGKLDGTYDGLEYY</sequence>
<dbReference type="OrthoDB" id="3649348at2759"/>
<dbReference type="EMBL" id="JOWA01000086">
    <property type="protein sequence ID" value="KEZ44963.1"/>
    <property type="molecule type" value="Genomic_DNA"/>
</dbReference>
<protein>
    <submittedName>
        <fullName evidence="1">Uncharacterized protein</fullName>
    </submittedName>
</protein>
<evidence type="ECO:0000313" key="1">
    <source>
        <dbReference type="EMBL" id="KEZ44963.1"/>
    </source>
</evidence>
<keyword evidence="2" id="KW-1185">Reference proteome</keyword>
<dbReference type="OMA" id="PEYPKLM"/>
<organism evidence="1 2">
    <name type="scientific">Pseudallescheria apiosperma</name>
    <name type="common">Scedosporium apiospermum</name>
    <dbReference type="NCBI Taxonomy" id="563466"/>
    <lineage>
        <taxon>Eukaryota</taxon>
        <taxon>Fungi</taxon>
        <taxon>Dikarya</taxon>
        <taxon>Ascomycota</taxon>
        <taxon>Pezizomycotina</taxon>
        <taxon>Sordariomycetes</taxon>
        <taxon>Hypocreomycetidae</taxon>
        <taxon>Microascales</taxon>
        <taxon>Microascaceae</taxon>
        <taxon>Scedosporium</taxon>
    </lineage>
</organism>
<dbReference type="RefSeq" id="XP_016644762.1">
    <property type="nucleotide sequence ID" value="XM_016785386.1"/>
</dbReference>
<dbReference type="VEuPathDB" id="FungiDB:SAPIO_CDS2340"/>